<dbReference type="InterPro" id="IPR011704">
    <property type="entry name" value="ATPase_dyneun-rel_AAA"/>
</dbReference>
<gene>
    <name evidence="2" type="ORF">A458_03950</name>
</gene>
<evidence type="ECO:0000313" key="2">
    <source>
        <dbReference type="EMBL" id="AFM32042.1"/>
    </source>
</evidence>
<organism evidence="2 3">
    <name type="scientific">Stutzerimonas stutzeri CCUG 29243</name>
    <dbReference type="NCBI Taxonomy" id="1196835"/>
    <lineage>
        <taxon>Bacteria</taxon>
        <taxon>Pseudomonadati</taxon>
        <taxon>Pseudomonadota</taxon>
        <taxon>Gammaproteobacteria</taxon>
        <taxon>Pseudomonadales</taxon>
        <taxon>Pseudomonadaceae</taxon>
        <taxon>Stutzerimonas</taxon>
    </lineage>
</organism>
<dbReference type="GO" id="GO:0005524">
    <property type="term" value="F:ATP binding"/>
    <property type="evidence" value="ECO:0007669"/>
    <property type="project" value="InterPro"/>
</dbReference>
<dbReference type="InterPro" id="IPR052934">
    <property type="entry name" value="Methyl-DNA_Rec/Restrict_Enz"/>
</dbReference>
<dbReference type="GO" id="GO:0016887">
    <property type="term" value="F:ATP hydrolysis activity"/>
    <property type="evidence" value="ECO:0007669"/>
    <property type="project" value="InterPro"/>
</dbReference>
<dbReference type="EMBL" id="CP003677">
    <property type="protein sequence ID" value="AFM32042.1"/>
    <property type="molecule type" value="Genomic_DNA"/>
</dbReference>
<proteinExistence type="predicted"/>
<dbReference type="REBASE" id="49233">
    <property type="entry name" value="Pst29243McrBCP"/>
</dbReference>
<dbReference type="eggNOG" id="COG1401">
    <property type="taxonomic scope" value="Bacteria"/>
</dbReference>
<dbReference type="AlphaFoldDB" id="I4CPN5"/>
<dbReference type="RefSeq" id="WP_014819203.1">
    <property type="nucleotide sequence ID" value="NC_018028.1"/>
</dbReference>
<dbReference type="PATRIC" id="fig|1196835.3.peg.802"/>
<sequence>MTLATNDNFQRLIAYLKVQGEAACACSENTAEYQHFIEAFPLARLPHLTLDQYCVGKGGGASFCWWIEQGVIPALGRYMPGTSRGHILYFLGDGTLYKNRRLQDLSDEEALRYTLKIHSAIAGASPDDLLWVDDDKAIYVRAGVEPRVTVGDGRKLRLLACYLPAQTLPISSSEHLGHYLKTLGCPDEHIPPLKKPVARMLKLREYYELARESVPGLSPFGFMRGLYSGELGLSPVKELSADDGEPASLFVPLQLSHGDRVDWSRITHVRLTGRKADTPKAQESLGFIASHADSAGVAAIADLEAGFPGRTRRQKGQQGAMRFDLRHFANSRDSGDNPQDKGLLELGYMTNTSDGEERSMTHARVPLNQILFGPPGTGKTHATVEHALAILDPQLLSACKDDVENSRKRLKSRFDELVQQERIRFVTFHQSFSYEDFVEGLRAESDADSGQLRYEVVDGVFKSLCEAAAAKVTQQAEAPLELGKRRIWKMSLGNTLGSDAGVYEECVQGGYVLLGYGGGIDFSGCSNRGDVQQRFVDAGVTLDGPNDYSVTSVTAFVTKMKPGDLVVVSDGNFKLRAIGEVAGGYAFKIHPEYDPHYSQMRPVKWLRQYSPSLPHSELLNGQFSQMTLYELRSPTLNREKLQGLLGSQKIEAGALFHVGQRFGQGYVVRAISPEVVELDKPKGGVLPLPLSLVRQLLTYVQSGQLDVDDIRQGRIFQKVAEAGLEKYIVNGYQSLFAAMVEQLLQPQPKPTTADARVLIIDEINRGNISRIFGELITLIEKSKRAGAEEALSVVLPYSKERFSVPDNVYLIGTMNTADRSLAGLDIALRRRFVFREMPPKPELLDSVEVQGLNIGQLLRVMNQRIEVLFDREHCLGHAYFMPLEKDASLARLERILRNEILPLLQEYFFDDWQRIQWVLNDHRKPAIDCFVQQDNQDLAGLFGNISVPAQGGVWRINDAAFKRISAYRGIIGVQSPAEIPAEIEETGA</sequence>
<accession>I4CPN5</accession>
<dbReference type="Proteomes" id="UP000006063">
    <property type="component" value="Chromosome"/>
</dbReference>
<dbReference type="HOGENOM" id="CLU_293350_0_0_6"/>
<dbReference type="PANTHER" id="PTHR37291:SF1">
    <property type="entry name" value="TYPE IV METHYL-DIRECTED RESTRICTION ENZYME ECOKMCRB SUBUNIT"/>
    <property type="match status" value="1"/>
</dbReference>
<evidence type="ECO:0000259" key="1">
    <source>
        <dbReference type="Pfam" id="PF07728"/>
    </source>
</evidence>
<dbReference type="eggNOG" id="COG4127">
    <property type="taxonomic scope" value="Bacteria"/>
</dbReference>
<name>I4CPN5_STUST</name>
<reference evidence="2 3" key="1">
    <citation type="journal article" date="2012" name="J. Bacteriol.">
        <title>Complete Genome Sequence of the Naphthalene-Degrading Bacterium Pseudomonas stutzeri AN10 (CCUG 29243).</title>
        <authorList>
            <person name="Brunet-Galmes I."/>
            <person name="Busquets A."/>
            <person name="Pena A."/>
            <person name="Gomila M."/>
            <person name="Nogales B."/>
            <person name="Garcia-Valdes E."/>
            <person name="Lalucat J."/>
            <person name="Bennasar A."/>
            <person name="Bosch R."/>
        </authorList>
    </citation>
    <scope>NUCLEOTIDE SEQUENCE [LARGE SCALE GENOMIC DNA]</scope>
    <source>
        <strain evidence="2 3">CCUG 29243</strain>
    </source>
</reference>
<dbReference type="KEGG" id="psc:A458_03950"/>
<feature type="domain" description="ATPase dynein-related AAA" evidence="1">
    <location>
        <begin position="733"/>
        <end position="832"/>
    </location>
</feature>
<dbReference type="InterPro" id="IPR027417">
    <property type="entry name" value="P-loop_NTPase"/>
</dbReference>
<dbReference type="SUPFAM" id="SSF52540">
    <property type="entry name" value="P-loop containing nucleoside triphosphate hydrolases"/>
    <property type="match status" value="1"/>
</dbReference>
<protein>
    <submittedName>
        <fullName evidence="2">ATPase</fullName>
    </submittedName>
</protein>
<dbReference type="PANTHER" id="PTHR37291">
    <property type="entry name" value="5-METHYLCYTOSINE-SPECIFIC RESTRICTION ENZYME B"/>
    <property type="match status" value="1"/>
</dbReference>
<evidence type="ECO:0000313" key="3">
    <source>
        <dbReference type="Proteomes" id="UP000006063"/>
    </source>
</evidence>
<dbReference type="Gene3D" id="3.40.50.300">
    <property type="entry name" value="P-loop containing nucleotide triphosphate hydrolases"/>
    <property type="match status" value="1"/>
</dbReference>
<dbReference type="Pfam" id="PF07728">
    <property type="entry name" value="AAA_5"/>
    <property type="match status" value="1"/>
</dbReference>